<evidence type="ECO:0000256" key="1">
    <source>
        <dbReference type="ARBA" id="ARBA00007416"/>
    </source>
</evidence>
<evidence type="ECO:0000313" key="10">
    <source>
        <dbReference type="Proteomes" id="UP000663193"/>
    </source>
</evidence>
<dbReference type="CDD" id="cd21552">
    <property type="entry name" value="VEFS-box_ctSUZ12-like"/>
    <property type="match status" value="1"/>
</dbReference>
<dbReference type="AlphaFoldDB" id="A0A7U2F038"/>
<feature type="region of interest" description="Disordered" evidence="7">
    <location>
        <begin position="597"/>
        <end position="647"/>
    </location>
</feature>
<keyword evidence="2" id="KW-0479">Metal-binding</keyword>
<dbReference type="InterPro" id="IPR019135">
    <property type="entry name" value="Polycomb_protein_VEFS-Box"/>
</dbReference>
<evidence type="ECO:0000256" key="2">
    <source>
        <dbReference type="ARBA" id="ARBA00022723"/>
    </source>
</evidence>
<dbReference type="Gene3D" id="3.30.40.10">
    <property type="entry name" value="Zinc/RING finger domain, C3HC4 (zinc finger)"/>
    <property type="match status" value="1"/>
</dbReference>
<gene>
    <name evidence="9" type="ORF">JI435_012000</name>
</gene>
<dbReference type="OrthoDB" id="166746at2759"/>
<organism evidence="9 10">
    <name type="scientific">Phaeosphaeria nodorum (strain SN15 / ATCC MYA-4574 / FGSC 10173)</name>
    <name type="common">Glume blotch fungus</name>
    <name type="synonym">Parastagonospora nodorum</name>
    <dbReference type="NCBI Taxonomy" id="321614"/>
    <lineage>
        <taxon>Eukaryota</taxon>
        <taxon>Fungi</taxon>
        <taxon>Dikarya</taxon>
        <taxon>Ascomycota</taxon>
        <taxon>Pezizomycotina</taxon>
        <taxon>Dothideomycetes</taxon>
        <taxon>Pleosporomycetidae</taxon>
        <taxon>Pleosporales</taxon>
        <taxon>Pleosporineae</taxon>
        <taxon>Phaeosphaeriaceae</taxon>
        <taxon>Parastagonospora</taxon>
    </lineage>
</organism>
<dbReference type="InterPro" id="IPR019786">
    <property type="entry name" value="Zinc_finger_PHD-type_CS"/>
</dbReference>
<dbReference type="InterPro" id="IPR011011">
    <property type="entry name" value="Znf_FYVE_PHD"/>
</dbReference>
<accession>A0A7U2F038</accession>
<dbReference type="SUPFAM" id="SSF57903">
    <property type="entry name" value="FYVE/PHD zinc finger"/>
    <property type="match status" value="1"/>
</dbReference>
<feature type="domain" description="Polycomb protein VEFS-Box" evidence="8">
    <location>
        <begin position="453"/>
        <end position="562"/>
    </location>
</feature>
<dbReference type="GO" id="GO:0008270">
    <property type="term" value="F:zinc ion binding"/>
    <property type="evidence" value="ECO:0007669"/>
    <property type="project" value="UniProtKB-KW"/>
</dbReference>
<dbReference type="Proteomes" id="UP000663193">
    <property type="component" value="Chromosome 6"/>
</dbReference>
<reference evidence="10" key="1">
    <citation type="journal article" date="2021" name="BMC Genomics">
        <title>Chromosome-level genome assembly and manually-curated proteome of model necrotroph Parastagonospora nodorum Sn15 reveals a genome-wide trove of candidate effector homologs, and redundancy of virulence-related functions within an accessory chromosome.</title>
        <authorList>
            <person name="Bertazzoni S."/>
            <person name="Jones D.A.B."/>
            <person name="Phan H.T."/>
            <person name="Tan K.-C."/>
            <person name="Hane J.K."/>
        </authorList>
    </citation>
    <scope>NUCLEOTIDE SEQUENCE [LARGE SCALE GENOMIC DNA]</scope>
    <source>
        <strain evidence="10">SN15 / ATCC MYA-4574 / FGSC 10173)</strain>
    </source>
</reference>
<evidence type="ECO:0000259" key="8">
    <source>
        <dbReference type="Pfam" id="PF09733"/>
    </source>
</evidence>
<evidence type="ECO:0000313" key="9">
    <source>
        <dbReference type="EMBL" id="QRC96250.1"/>
    </source>
</evidence>
<evidence type="ECO:0000256" key="7">
    <source>
        <dbReference type="SAM" id="MobiDB-lite"/>
    </source>
</evidence>
<keyword evidence="6" id="KW-0804">Transcription</keyword>
<dbReference type="VEuPathDB" id="FungiDB:JI435_012000"/>
<keyword evidence="10" id="KW-1185">Reference proteome</keyword>
<dbReference type="PROSITE" id="PS01359">
    <property type="entry name" value="ZF_PHD_1"/>
    <property type="match status" value="1"/>
</dbReference>
<dbReference type="InterPro" id="IPR013083">
    <property type="entry name" value="Znf_RING/FYVE/PHD"/>
</dbReference>
<evidence type="ECO:0000256" key="5">
    <source>
        <dbReference type="ARBA" id="ARBA00023015"/>
    </source>
</evidence>
<comment type="similarity">
    <text evidence="1">Belongs to the VEFS (VRN2-EMF2-FIS2-SU(Z)12) family.</text>
</comment>
<evidence type="ECO:0000256" key="3">
    <source>
        <dbReference type="ARBA" id="ARBA00022771"/>
    </source>
</evidence>
<proteinExistence type="inferred from homology"/>
<evidence type="ECO:0000256" key="6">
    <source>
        <dbReference type="ARBA" id="ARBA00023163"/>
    </source>
</evidence>
<dbReference type="EMBL" id="CP069028">
    <property type="protein sequence ID" value="QRC96250.1"/>
    <property type="molecule type" value="Genomic_DNA"/>
</dbReference>
<keyword evidence="4" id="KW-0862">Zinc</keyword>
<dbReference type="Pfam" id="PF09733">
    <property type="entry name" value="VEFS-Box"/>
    <property type="match status" value="1"/>
</dbReference>
<name>A0A7U2F038_PHANO</name>
<sequence length="743" mass="84959">MNKRHDRFAGNILLYDYLTRKRAPVLLNRNLTRALRAHRHLLGRTNPQDSLKETPDLRSDWKPPSWDALDEMVDLDRSKGCFVLDVHSIKPIHQPQRLESTQPPAKTRMLLQAKVVMNVSVYSPLSDHACVSIPPQDAILRGKAHQSDKSVSVDTERVAINPKDFNLPDLQTETNDPFQMRISFEMDNASDAEELYNHLDPVTASLQDPSTRIHAVWKDVLECPEGTAFLQLRDYGGPLGFELGVSMGWVSEAGDSILATHNNRLRARARPEVPHSFPVLIEPKIKLIFVYEKETIIRYRLVCPHEGCEQRQSTNINDLCMHLDCWHDYFEYKTVRLGLDDEGNEVWKFTADISDHRAHRADQRASAKADEPADIRIVLPSHPFDERAYLHKGDDRYRRAARNNKRYTVPRAAMTVPLSIPKPLRRKPPDEVRDMPPQVKKTYLVPEAPPGVTFFRAVSRRPLETGEYISESDDEVDDSWIKLRKWAEFEKDRSLSDPAKRFLKGFDAHMWEERLQSDVHVGDSIVRFARQNRDWIWKENVFEPFKKKIDELLQDGIISQETHTGILSLVEAARPAEAEEASNISKILANLEVRQSSHDDLYDDPPPLRTRRSQEPDGSSNHNKANKGKGKTRVTDTGHLTPITADSDGDLEMREATLITELVRTEQAKEPEPAPYDSCLCGADAQASSRNSPLVACSSMDCIRRSFHYDCIKERWGIEQDFRTLRKSPWVCEDCKPHTATGN</sequence>
<keyword evidence="3" id="KW-0863">Zinc-finger</keyword>
<keyword evidence="5" id="KW-0805">Transcription regulation</keyword>
<protein>
    <recommendedName>
        <fullName evidence="8">Polycomb protein VEFS-Box domain-containing protein</fullName>
    </recommendedName>
</protein>
<evidence type="ECO:0000256" key="4">
    <source>
        <dbReference type="ARBA" id="ARBA00022833"/>
    </source>
</evidence>